<sequence>MAVIEEHSEGDENDVNQENDRNRVVEDRDSLIALDQAVTSLHIVATAGPEDDSEEEEDEEEDEVWGGGGLKGFLQKPDDPWKVLRQYFPSKAGGAPAWLDPVNVPRAKQASCGICDKPLQFALQVYAPVDDDETAFHRTVYVFICTSLACLQQDLSQQGRKEKRKRSIKIFRNQLPRQNGYYSAEPPKTDGSETPLCAGAPLCSWCGTWKGDKVCGGCKQTRYCSQTHQMDHWRERHAPVCREAQEKLKARESSTNASSSSESDIEVIDSPSSAQPASLSLWPEFELIVDESGEDDEEDSDGGLDGRDGVGRLLSEYENLRRQGREQFSSKDVQDVEESSAEEQHWAAFQARVSKTPEQVIWYLRSAAAKPLWPRLDGQPKVTDIPVCSRCGGERIFEFQILPQLLYFFKIKDDPDSLDWGTIAVYSCAKSCPVEGYCEEFAWVQPGFS</sequence>
<dbReference type="PROSITE" id="PS01360">
    <property type="entry name" value="ZF_MYND_1"/>
    <property type="match status" value="1"/>
</dbReference>
<reference evidence="7 8" key="1">
    <citation type="submission" date="2024-09" db="EMBL/GenBank/DDBJ databases">
        <title>Chromosome-scale assembly of Riccia fluitans.</title>
        <authorList>
            <person name="Paukszto L."/>
            <person name="Sawicki J."/>
            <person name="Karawczyk K."/>
            <person name="Piernik-Szablinska J."/>
            <person name="Szczecinska M."/>
            <person name="Mazdziarz M."/>
        </authorList>
    </citation>
    <scope>NUCLEOTIDE SEQUENCE [LARGE SCALE GENOMIC DNA]</scope>
    <source>
        <strain evidence="7">Rf_01</strain>
        <tissue evidence="7">Aerial parts of the thallus</tissue>
    </source>
</reference>
<evidence type="ECO:0000256" key="5">
    <source>
        <dbReference type="SAM" id="MobiDB-lite"/>
    </source>
</evidence>
<dbReference type="Pfam" id="PF01753">
    <property type="entry name" value="zf-MYND"/>
    <property type="match status" value="1"/>
</dbReference>
<feature type="region of interest" description="Disordered" evidence="5">
    <location>
        <begin position="1"/>
        <end position="28"/>
    </location>
</feature>
<evidence type="ECO:0000256" key="3">
    <source>
        <dbReference type="ARBA" id="ARBA00022833"/>
    </source>
</evidence>
<evidence type="ECO:0000256" key="2">
    <source>
        <dbReference type="ARBA" id="ARBA00022771"/>
    </source>
</evidence>
<name>A0ABD1YU94_9MARC</name>
<dbReference type="SUPFAM" id="SSF144232">
    <property type="entry name" value="HIT/MYND zinc finger-like"/>
    <property type="match status" value="1"/>
</dbReference>
<organism evidence="7 8">
    <name type="scientific">Riccia fluitans</name>
    <dbReference type="NCBI Taxonomy" id="41844"/>
    <lineage>
        <taxon>Eukaryota</taxon>
        <taxon>Viridiplantae</taxon>
        <taxon>Streptophyta</taxon>
        <taxon>Embryophyta</taxon>
        <taxon>Marchantiophyta</taxon>
        <taxon>Marchantiopsida</taxon>
        <taxon>Marchantiidae</taxon>
        <taxon>Marchantiales</taxon>
        <taxon>Ricciaceae</taxon>
        <taxon>Riccia</taxon>
    </lineage>
</organism>
<feature type="compositionally biased region" description="Basic and acidic residues" evidence="5">
    <location>
        <begin position="18"/>
        <end position="28"/>
    </location>
</feature>
<evidence type="ECO:0000313" key="8">
    <source>
        <dbReference type="Proteomes" id="UP001605036"/>
    </source>
</evidence>
<feature type="region of interest" description="Disordered" evidence="5">
    <location>
        <begin position="246"/>
        <end position="276"/>
    </location>
</feature>
<evidence type="ECO:0000256" key="4">
    <source>
        <dbReference type="PROSITE-ProRule" id="PRU00134"/>
    </source>
</evidence>
<dbReference type="PANTHER" id="PTHR12298">
    <property type="entry name" value="PCDC2 PROGRAMMED CELL DEATH PROTEIN 2 -RELATED"/>
    <property type="match status" value="1"/>
</dbReference>
<evidence type="ECO:0000313" key="7">
    <source>
        <dbReference type="EMBL" id="KAL2634346.1"/>
    </source>
</evidence>
<dbReference type="EMBL" id="JBHFFA010000003">
    <property type="protein sequence ID" value="KAL2634346.1"/>
    <property type="molecule type" value="Genomic_DNA"/>
</dbReference>
<evidence type="ECO:0000259" key="6">
    <source>
        <dbReference type="PROSITE" id="PS50865"/>
    </source>
</evidence>
<accession>A0ABD1YU94</accession>
<dbReference type="PROSITE" id="PS50865">
    <property type="entry name" value="ZF_MYND_2"/>
    <property type="match status" value="1"/>
</dbReference>
<dbReference type="PANTHER" id="PTHR12298:SF4">
    <property type="entry name" value="PROGRAMMED CELL DEATH PROTEIN 2"/>
    <property type="match status" value="1"/>
</dbReference>
<feature type="domain" description="MYND-type" evidence="6">
    <location>
        <begin position="203"/>
        <end position="241"/>
    </location>
</feature>
<proteinExistence type="predicted"/>
<dbReference type="AlphaFoldDB" id="A0ABD1YU94"/>
<evidence type="ECO:0000256" key="1">
    <source>
        <dbReference type="ARBA" id="ARBA00022723"/>
    </source>
</evidence>
<keyword evidence="2 4" id="KW-0863">Zinc-finger</keyword>
<dbReference type="InterPro" id="IPR007320">
    <property type="entry name" value="PDCD2_C"/>
</dbReference>
<feature type="compositionally biased region" description="Acidic residues" evidence="5">
    <location>
        <begin position="8"/>
        <end position="17"/>
    </location>
</feature>
<dbReference type="Pfam" id="PF04194">
    <property type="entry name" value="PDCD2_C"/>
    <property type="match status" value="1"/>
</dbReference>
<keyword evidence="1" id="KW-0479">Metal-binding</keyword>
<dbReference type="GO" id="GO:0008270">
    <property type="term" value="F:zinc ion binding"/>
    <property type="evidence" value="ECO:0007669"/>
    <property type="project" value="UniProtKB-KW"/>
</dbReference>
<dbReference type="Gene3D" id="6.10.140.2220">
    <property type="match status" value="1"/>
</dbReference>
<gene>
    <name evidence="7" type="ORF">R1flu_005825</name>
</gene>
<dbReference type="Proteomes" id="UP001605036">
    <property type="component" value="Unassembled WGS sequence"/>
</dbReference>
<feature type="compositionally biased region" description="Acidic residues" evidence="5">
    <location>
        <begin position="49"/>
        <end position="64"/>
    </location>
</feature>
<keyword evidence="3" id="KW-0862">Zinc</keyword>
<keyword evidence="8" id="KW-1185">Reference proteome</keyword>
<dbReference type="InterPro" id="IPR002893">
    <property type="entry name" value="Znf_MYND"/>
</dbReference>
<feature type="region of interest" description="Disordered" evidence="5">
    <location>
        <begin position="43"/>
        <end position="71"/>
    </location>
</feature>
<protein>
    <recommendedName>
        <fullName evidence="6">MYND-type domain-containing protein</fullName>
    </recommendedName>
</protein>
<feature type="compositionally biased region" description="Low complexity" evidence="5">
    <location>
        <begin position="253"/>
        <end position="276"/>
    </location>
</feature>
<comment type="caution">
    <text evidence="7">The sequence shown here is derived from an EMBL/GenBank/DDBJ whole genome shotgun (WGS) entry which is preliminary data.</text>
</comment>